<accession>A0A397USV4</accession>
<dbReference type="SMART" id="SM00487">
    <property type="entry name" value="DEXDc"/>
    <property type="match status" value="1"/>
</dbReference>
<dbReference type="PANTHER" id="PTHR10887">
    <property type="entry name" value="DNA2/NAM7 HELICASE FAMILY"/>
    <property type="match status" value="1"/>
</dbReference>
<feature type="domain" description="Helicase ATP-binding" evidence="2">
    <location>
        <begin position="620"/>
        <end position="820"/>
    </location>
</feature>
<dbReference type="Gene3D" id="3.40.50.300">
    <property type="entry name" value="P-loop containing nucleotide triphosphate hydrolases"/>
    <property type="match status" value="1"/>
</dbReference>
<keyword evidence="4" id="KW-1185">Reference proteome</keyword>
<dbReference type="EMBL" id="QKWP01000939">
    <property type="protein sequence ID" value="RIB13284.1"/>
    <property type="molecule type" value="Genomic_DNA"/>
</dbReference>
<dbReference type="AlphaFoldDB" id="A0A397USV4"/>
<dbReference type="InterPro" id="IPR027417">
    <property type="entry name" value="P-loop_NTPase"/>
</dbReference>
<protein>
    <recommendedName>
        <fullName evidence="2">Helicase ATP-binding domain-containing protein</fullName>
    </recommendedName>
</protein>
<reference evidence="3 4" key="1">
    <citation type="submission" date="2018-06" db="EMBL/GenBank/DDBJ databases">
        <title>Comparative genomics reveals the genomic features of Rhizophagus irregularis, R. cerebriforme, R. diaphanum and Gigaspora rosea, and their symbiotic lifestyle signature.</title>
        <authorList>
            <person name="Morin E."/>
            <person name="San Clemente H."/>
            <person name="Chen E.C.H."/>
            <person name="De La Providencia I."/>
            <person name="Hainaut M."/>
            <person name="Kuo A."/>
            <person name="Kohler A."/>
            <person name="Murat C."/>
            <person name="Tang N."/>
            <person name="Roy S."/>
            <person name="Loubradou J."/>
            <person name="Henrissat B."/>
            <person name="Grigoriev I.V."/>
            <person name="Corradi N."/>
            <person name="Roux C."/>
            <person name="Martin F.M."/>
        </authorList>
    </citation>
    <scope>NUCLEOTIDE SEQUENCE [LARGE SCALE GENOMIC DNA]</scope>
    <source>
        <strain evidence="3 4">DAOM 194757</strain>
    </source>
</reference>
<dbReference type="OrthoDB" id="2363626at2759"/>
<gene>
    <name evidence="3" type="ORF">C2G38_1747950</name>
</gene>
<dbReference type="PANTHER" id="PTHR10887:SF495">
    <property type="entry name" value="HELICASE SENATAXIN ISOFORM X1-RELATED"/>
    <property type="match status" value="1"/>
</dbReference>
<organism evidence="3 4">
    <name type="scientific">Gigaspora rosea</name>
    <dbReference type="NCBI Taxonomy" id="44941"/>
    <lineage>
        <taxon>Eukaryota</taxon>
        <taxon>Fungi</taxon>
        <taxon>Fungi incertae sedis</taxon>
        <taxon>Mucoromycota</taxon>
        <taxon>Glomeromycotina</taxon>
        <taxon>Glomeromycetes</taxon>
        <taxon>Diversisporales</taxon>
        <taxon>Gigasporaceae</taxon>
        <taxon>Gigaspora</taxon>
    </lineage>
</organism>
<evidence type="ECO:0000259" key="2">
    <source>
        <dbReference type="SMART" id="SM00487"/>
    </source>
</evidence>
<proteinExistence type="predicted"/>
<dbReference type="Pfam" id="PF13086">
    <property type="entry name" value="AAA_11"/>
    <property type="match status" value="1"/>
</dbReference>
<evidence type="ECO:0000313" key="4">
    <source>
        <dbReference type="Proteomes" id="UP000266673"/>
    </source>
</evidence>
<evidence type="ECO:0000256" key="1">
    <source>
        <dbReference type="ARBA" id="ARBA00048432"/>
    </source>
</evidence>
<dbReference type="InterPro" id="IPR041677">
    <property type="entry name" value="DNA2/NAM7_AAA_11"/>
</dbReference>
<dbReference type="InterPro" id="IPR045055">
    <property type="entry name" value="DNA2/NAM7-like"/>
</dbReference>
<name>A0A397USV4_9GLOM</name>
<sequence>MGGVFLPSIDGIKQQTFSMDFILPRVERFLSEELPRIVSASEVPWHYNHRCKTCKFVEDCRKDAKGTIAMIPYLSVDDASDLKQAVPKEGEVDIEDLVNYVNNIQIDSNVSNVKKVKQIIRYNEDRKQSPYLESKTENAQYIGIPTATFPQETDHNLIIAMFLDPFVSRPFGWAICLYTNDGKIMKEFQHADSNLKSEKNETLSSFISLMNSFVTHLEEAFKYLCQEGSRACIFVYEEKEKTLIQDSLLELITLDPDKISKDIQPIQHKAMQCFLNLFDDCSLLLAIKNDDNENSEIPDGLREFPRLIVLEHSLSENIAINVPGFYQITDVWEQMVKPTLKNDQELNSLDPSNIDLESIYATWDSMNKERINKNLLFRTEFVNVAIQAYYSLLKKFTDNIASILIFSPQKFKFSEVQKFNHHYLGKLYFFTQFEAVTSSSQKRADRLKDFVQGEAICGILLEFDEFVEENHNETIAQFIVCDETSHKLETNNFTNFILTEDSAEGTREAICFSDMKYKKKFSGCPLPVLALIKVVDNSESIAIHLKGEFQKKRSKLQKNAKFRLYKRYLDFNTDKILGMLINIDKQKNSLSLEILKDPNAWSTSLPEKLPEKLKTIALNKCDSFTPSQKKISEALLEKRLQIIWGPPGSGKTHFLALFVTWYLTEVIPLLREKKANTIIGITANTNTTIDNLLERISVVQKRMNKTDDFLLVRMTTRSTRPSNSNDITYCTPQELNFKDAYKHTVVGGTIWDWHKIYDKQKIDIMIIDEGSQLLVANACVALECLNQTHGKLIIAGDHMQLGPIIQNTSHPAFSDDHPLIFGSTQQCLMRKVGDPSFNEDDFFLKKGQNHDYGPCTLQLKENWRMNCELNSFFQEIYGDDYISKNRNLEWDFKDDDLSHRKSCYQADIVSWKSNDFSKVK</sequence>
<dbReference type="GO" id="GO:0003678">
    <property type="term" value="F:DNA helicase activity"/>
    <property type="evidence" value="ECO:0007669"/>
    <property type="project" value="UniProtKB-EC"/>
</dbReference>
<dbReference type="SUPFAM" id="SSF52540">
    <property type="entry name" value="P-loop containing nucleoside triphosphate hydrolases"/>
    <property type="match status" value="1"/>
</dbReference>
<dbReference type="Proteomes" id="UP000266673">
    <property type="component" value="Unassembled WGS sequence"/>
</dbReference>
<comment type="catalytic activity">
    <reaction evidence="1">
        <text>ATP + H2O = ADP + phosphate + H(+)</text>
        <dbReference type="Rhea" id="RHEA:13065"/>
        <dbReference type="ChEBI" id="CHEBI:15377"/>
        <dbReference type="ChEBI" id="CHEBI:15378"/>
        <dbReference type="ChEBI" id="CHEBI:30616"/>
        <dbReference type="ChEBI" id="CHEBI:43474"/>
        <dbReference type="ChEBI" id="CHEBI:456216"/>
        <dbReference type="EC" id="3.6.4.12"/>
    </reaction>
    <physiologicalReaction direction="left-to-right" evidence="1">
        <dbReference type="Rhea" id="RHEA:13066"/>
    </physiologicalReaction>
</comment>
<evidence type="ECO:0000313" key="3">
    <source>
        <dbReference type="EMBL" id="RIB13284.1"/>
    </source>
</evidence>
<comment type="caution">
    <text evidence="3">The sequence shown here is derived from an EMBL/GenBank/DDBJ whole genome shotgun (WGS) entry which is preliminary data.</text>
</comment>
<dbReference type="InterPro" id="IPR014001">
    <property type="entry name" value="Helicase_ATP-bd"/>
</dbReference>